<evidence type="ECO:0000313" key="2">
    <source>
        <dbReference type="EMBL" id="WOO43517.1"/>
    </source>
</evidence>
<feature type="region of interest" description="Disordered" evidence="1">
    <location>
        <begin position="1"/>
        <end position="33"/>
    </location>
</feature>
<gene>
    <name evidence="2" type="ORF">RZN69_10500</name>
</gene>
<organism evidence="2 3">
    <name type="scientific">Rubellicoccus peritrichatus</name>
    <dbReference type="NCBI Taxonomy" id="3080537"/>
    <lineage>
        <taxon>Bacteria</taxon>
        <taxon>Pseudomonadati</taxon>
        <taxon>Verrucomicrobiota</taxon>
        <taxon>Opitutia</taxon>
        <taxon>Puniceicoccales</taxon>
        <taxon>Cerasicoccaceae</taxon>
        <taxon>Rubellicoccus</taxon>
    </lineage>
</organism>
<feature type="compositionally biased region" description="Basic residues" evidence="1">
    <location>
        <begin position="1"/>
        <end position="11"/>
    </location>
</feature>
<evidence type="ECO:0000313" key="3">
    <source>
        <dbReference type="Proteomes" id="UP001304300"/>
    </source>
</evidence>
<sequence>MAIYRSSRKTTPKVQSGTVQKKNRHAPTRRNSLGIGIEKPAQGYRHVLSKDDVWKFLRLIPDWKRVSTDLDLIFLHSGYDDADGWYEYPHQPSIALCAWGEGLREDYNPEHYRLHAAVFSRLGVEIEEIDHGVAAQFDEESAKAYQLLHILLHELGHHHYRITIGRGKSAGSESYAEKYALKLEKQIWNRYQKAFNFYPKVVKPLI</sequence>
<name>A0AAQ3QXX9_9BACT</name>
<dbReference type="EMBL" id="CP136920">
    <property type="protein sequence ID" value="WOO43517.1"/>
    <property type="molecule type" value="Genomic_DNA"/>
</dbReference>
<reference evidence="2 3" key="1">
    <citation type="submission" date="2023-10" db="EMBL/GenBank/DDBJ databases">
        <title>Rubellicoccus peritrichatus gen. nov., sp. nov., isolated from an algae of coral reef tank.</title>
        <authorList>
            <person name="Luo J."/>
        </authorList>
    </citation>
    <scope>NUCLEOTIDE SEQUENCE [LARGE SCALE GENOMIC DNA]</scope>
    <source>
        <strain evidence="2 3">CR14</strain>
    </source>
</reference>
<keyword evidence="3" id="KW-1185">Reference proteome</keyword>
<accession>A0AAQ3QXX9</accession>
<dbReference type="KEGG" id="puo:RZN69_10500"/>
<proteinExistence type="predicted"/>
<protein>
    <submittedName>
        <fullName evidence="2">Uncharacterized protein</fullName>
    </submittedName>
</protein>
<dbReference type="AlphaFoldDB" id="A0AAQ3QXX9"/>
<evidence type="ECO:0000256" key="1">
    <source>
        <dbReference type="SAM" id="MobiDB-lite"/>
    </source>
</evidence>
<dbReference type="RefSeq" id="WP_317836074.1">
    <property type="nucleotide sequence ID" value="NZ_CP136920.1"/>
</dbReference>
<dbReference type="Proteomes" id="UP001304300">
    <property type="component" value="Chromosome"/>
</dbReference>